<name>A0A1H1TCT1_9BRAD</name>
<reference evidence="3" key="1">
    <citation type="submission" date="2016-10" db="EMBL/GenBank/DDBJ databases">
        <authorList>
            <person name="Varghese N."/>
            <person name="Submissions S."/>
        </authorList>
    </citation>
    <scope>NUCLEOTIDE SEQUENCE [LARGE SCALE GENOMIC DNA]</scope>
    <source>
        <strain evidence="3">GAS369</strain>
    </source>
</reference>
<feature type="signal peptide" evidence="1">
    <location>
        <begin position="1"/>
        <end position="27"/>
    </location>
</feature>
<feature type="chain" id="PRO_5009260953" description="DUF3617 domain-containing protein" evidence="1">
    <location>
        <begin position="28"/>
        <end position="139"/>
    </location>
</feature>
<proteinExistence type="predicted"/>
<keyword evidence="3" id="KW-1185">Reference proteome</keyword>
<evidence type="ECO:0000313" key="3">
    <source>
        <dbReference type="Proteomes" id="UP000243904"/>
    </source>
</evidence>
<accession>A0A1H1TCT1</accession>
<organism evidence="2 3">
    <name type="scientific">Bradyrhizobium canariense</name>
    <dbReference type="NCBI Taxonomy" id="255045"/>
    <lineage>
        <taxon>Bacteria</taxon>
        <taxon>Pseudomonadati</taxon>
        <taxon>Pseudomonadota</taxon>
        <taxon>Alphaproteobacteria</taxon>
        <taxon>Hyphomicrobiales</taxon>
        <taxon>Nitrobacteraceae</taxon>
        <taxon>Bradyrhizobium</taxon>
    </lineage>
</organism>
<sequence>MFNMSRSTGLYFLLSCGGLLLTSQAHAFDLNGAWATGADQCSKIFVKKGDKISFAQFSEEFGRGFVVDGNDVRGKTERCTITSRKETGDTIDFQAACASEIMATSTNLRLKILDANSVSRIFTDPAFAGMELTFYRCSM</sequence>
<dbReference type="RefSeq" id="WP_146687441.1">
    <property type="nucleotide sequence ID" value="NZ_LT629750.1"/>
</dbReference>
<dbReference type="AlphaFoldDB" id="A0A1H1TCT1"/>
<gene>
    <name evidence="2" type="ORF">SAMN05444158_2492</name>
</gene>
<dbReference type="EMBL" id="LT629750">
    <property type="protein sequence ID" value="SDS57968.1"/>
    <property type="molecule type" value="Genomic_DNA"/>
</dbReference>
<evidence type="ECO:0000256" key="1">
    <source>
        <dbReference type="SAM" id="SignalP"/>
    </source>
</evidence>
<dbReference type="Proteomes" id="UP000243904">
    <property type="component" value="Chromosome I"/>
</dbReference>
<keyword evidence="1" id="KW-0732">Signal</keyword>
<evidence type="ECO:0008006" key="4">
    <source>
        <dbReference type="Google" id="ProtNLM"/>
    </source>
</evidence>
<protein>
    <recommendedName>
        <fullName evidence="4">DUF3617 domain-containing protein</fullName>
    </recommendedName>
</protein>
<evidence type="ECO:0000313" key="2">
    <source>
        <dbReference type="EMBL" id="SDS57968.1"/>
    </source>
</evidence>